<gene>
    <name evidence="1" type="ORF">NHN17_21430</name>
</gene>
<sequence>MKLDQKKKIAIVAAVVVLGLGAFFLSSPKPTRIHDPEGLEHVRAMFDDTNAQDMIESLRHVVQTNDEFTIIDEVTADRLTRSGPEGDWFIVVEALDGAELDRISADSVLGHEFTTVNDRLLMRDGSRLVLVEHEEN</sequence>
<protein>
    <submittedName>
        <fullName evidence="1">Uncharacterized protein</fullName>
    </submittedName>
</protein>
<proteinExistence type="predicted"/>
<name>A0ABT1NA74_9GAMM</name>
<reference evidence="1 2" key="1">
    <citation type="submission" date="2022-07" db="EMBL/GenBank/DDBJ databases">
        <title>Photobacterium pectinilyticum sp. nov., a marine bacterium isolated from surface seawater of Qingdao offshore.</title>
        <authorList>
            <person name="Wang X."/>
        </authorList>
    </citation>
    <scope>NUCLEOTIDE SEQUENCE [LARGE SCALE GENOMIC DNA]</scope>
    <source>
        <strain evidence="1 2">ZSDE20</strain>
    </source>
</reference>
<organism evidence="1 2">
    <name type="scientific">Photobacterium pectinilyticum</name>
    <dbReference type="NCBI Taxonomy" id="2906793"/>
    <lineage>
        <taxon>Bacteria</taxon>
        <taxon>Pseudomonadati</taxon>
        <taxon>Pseudomonadota</taxon>
        <taxon>Gammaproteobacteria</taxon>
        <taxon>Vibrionales</taxon>
        <taxon>Vibrionaceae</taxon>
        <taxon>Photobacterium</taxon>
    </lineage>
</organism>
<dbReference type="Proteomes" id="UP001524460">
    <property type="component" value="Unassembled WGS sequence"/>
</dbReference>
<dbReference type="RefSeq" id="WP_255044691.1">
    <property type="nucleotide sequence ID" value="NZ_JANEYT010000079.1"/>
</dbReference>
<dbReference type="EMBL" id="JANEYT010000079">
    <property type="protein sequence ID" value="MCQ1060611.1"/>
    <property type="molecule type" value="Genomic_DNA"/>
</dbReference>
<evidence type="ECO:0000313" key="2">
    <source>
        <dbReference type="Proteomes" id="UP001524460"/>
    </source>
</evidence>
<keyword evidence="2" id="KW-1185">Reference proteome</keyword>
<comment type="caution">
    <text evidence="1">The sequence shown here is derived from an EMBL/GenBank/DDBJ whole genome shotgun (WGS) entry which is preliminary data.</text>
</comment>
<evidence type="ECO:0000313" key="1">
    <source>
        <dbReference type="EMBL" id="MCQ1060611.1"/>
    </source>
</evidence>
<accession>A0ABT1NA74</accession>